<dbReference type="GO" id="GO:0005737">
    <property type="term" value="C:cytoplasm"/>
    <property type="evidence" value="ECO:0007669"/>
    <property type="project" value="UniProtKB-SubCell"/>
</dbReference>
<dbReference type="AlphaFoldDB" id="A0A5C1E493"/>
<dbReference type="PROSITE" id="PS51096">
    <property type="entry name" value="PTS_EIIA_TYPE_4"/>
    <property type="match status" value="1"/>
</dbReference>
<proteinExistence type="predicted"/>
<dbReference type="SUPFAM" id="SSF53062">
    <property type="entry name" value="PTS system fructose IIA component-like"/>
    <property type="match status" value="1"/>
</dbReference>
<evidence type="ECO:0000256" key="6">
    <source>
        <dbReference type="ARBA" id="ARBA00022683"/>
    </source>
</evidence>
<gene>
    <name evidence="9" type="primary">ptsL</name>
    <name evidence="9" type="ORF">OTERR_00390</name>
</gene>
<dbReference type="EMBL" id="CP022579">
    <property type="protein sequence ID" value="QEL63515.1"/>
    <property type="molecule type" value="Genomic_DNA"/>
</dbReference>
<organism evidence="9 10">
    <name type="scientific">Oryzomicrobium terrae</name>
    <dbReference type="NCBI Taxonomy" id="1735038"/>
    <lineage>
        <taxon>Bacteria</taxon>
        <taxon>Pseudomonadati</taxon>
        <taxon>Pseudomonadota</taxon>
        <taxon>Betaproteobacteria</taxon>
        <taxon>Rhodocyclales</taxon>
        <taxon>Rhodocyclaceae</taxon>
        <taxon>Oryzomicrobium</taxon>
    </lineage>
</organism>
<evidence type="ECO:0000313" key="9">
    <source>
        <dbReference type="EMBL" id="QEL63515.1"/>
    </source>
</evidence>
<keyword evidence="4 9" id="KW-0762">Sugar transport</keyword>
<dbReference type="Gene3D" id="3.40.50.510">
    <property type="entry name" value="Phosphotransferase system, mannose-type IIA component"/>
    <property type="match status" value="1"/>
</dbReference>
<evidence type="ECO:0000256" key="3">
    <source>
        <dbReference type="ARBA" id="ARBA00022490"/>
    </source>
</evidence>
<keyword evidence="3" id="KW-0963">Cytoplasm</keyword>
<evidence type="ECO:0000256" key="5">
    <source>
        <dbReference type="ARBA" id="ARBA00022679"/>
    </source>
</evidence>
<keyword evidence="7" id="KW-0418">Kinase</keyword>
<sequence>MLHENGMTAGILIVAHGDQGRALIDCATHVYGTPPERLAAVSAGQDEPRDAMLSRLHDELARLDDGAGVLVLTDLFGATPCNLVRELLVPGKVAALSGVNLPMVLRAVRFRDQPLATLVERVQAAAVECTVSVPAAEPAADQP</sequence>
<evidence type="ECO:0000256" key="1">
    <source>
        <dbReference type="ARBA" id="ARBA00004496"/>
    </source>
</evidence>
<reference evidence="9 10" key="1">
    <citation type="submission" date="2017-07" db="EMBL/GenBank/DDBJ databases">
        <title>Complete genome sequence of Oryzomicrobium terrae TPP412.</title>
        <authorList>
            <person name="Chiu L.-W."/>
            <person name="Lo K.-J."/>
            <person name="Tsai Y.-M."/>
            <person name="Lin S.-S."/>
            <person name="Kuo C.-H."/>
            <person name="Liu C.-T."/>
        </authorList>
    </citation>
    <scope>NUCLEOTIDE SEQUENCE [LARGE SCALE GENOMIC DNA]</scope>
    <source>
        <strain evidence="9 10">TPP412</strain>
    </source>
</reference>
<dbReference type="CDD" id="cd00006">
    <property type="entry name" value="PTS_IIA_man"/>
    <property type="match status" value="1"/>
</dbReference>
<name>A0A5C1E493_9RHOO</name>
<evidence type="ECO:0000256" key="4">
    <source>
        <dbReference type="ARBA" id="ARBA00022597"/>
    </source>
</evidence>
<dbReference type="Pfam" id="PF03610">
    <property type="entry name" value="EIIA-man"/>
    <property type="match status" value="1"/>
</dbReference>
<accession>A0A5C1E493</accession>
<dbReference type="InterPro" id="IPR004701">
    <property type="entry name" value="PTS_EIIA_man-typ"/>
</dbReference>
<evidence type="ECO:0000256" key="2">
    <source>
        <dbReference type="ARBA" id="ARBA00022448"/>
    </source>
</evidence>
<dbReference type="GO" id="GO:0016301">
    <property type="term" value="F:kinase activity"/>
    <property type="evidence" value="ECO:0007669"/>
    <property type="project" value="UniProtKB-KW"/>
</dbReference>
<dbReference type="PANTHER" id="PTHR33799">
    <property type="entry name" value="PTS PERMEASE-RELATED-RELATED"/>
    <property type="match status" value="1"/>
</dbReference>
<keyword evidence="10" id="KW-1185">Reference proteome</keyword>
<evidence type="ECO:0000256" key="7">
    <source>
        <dbReference type="ARBA" id="ARBA00022777"/>
    </source>
</evidence>
<protein>
    <submittedName>
        <fullName evidence="9">Sugar transport PTS system IIA component</fullName>
    </submittedName>
</protein>
<keyword evidence="2" id="KW-0813">Transport</keyword>
<keyword evidence="5" id="KW-0808">Transferase</keyword>
<dbReference type="KEGG" id="otr:OTERR_00390"/>
<dbReference type="InterPro" id="IPR033887">
    <property type="entry name" value="PTS_IIA_man"/>
</dbReference>
<dbReference type="Proteomes" id="UP000323671">
    <property type="component" value="Chromosome"/>
</dbReference>
<feature type="domain" description="PTS EIIA type-4" evidence="8">
    <location>
        <begin position="8"/>
        <end position="130"/>
    </location>
</feature>
<comment type="subcellular location">
    <subcellularLocation>
        <location evidence="1">Cytoplasm</location>
    </subcellularLocation>
</comment>
<dbReference type="GO" id="GO:0009401">
    <property type="term" value="P:phosphoenolpyruvate-dependent sugar phosphotransferase system"/>
    <property type="evidence" value="ECO:0007669"/>
    <property type="project" value="UniProtKB-KW"/>
</dbReference>
<evidence type="ECO:0000259" key="8">
    <source>
        <dbReference type="PROSITE" id="PS51096"/>
    </source>
</evidence>
<dbReference type="PANTHER" id="PTHR33799:SF1">
    <property type="entry name" value="PTS SYSTEM MANNOSE-SPECIFIC EIIAB COMPONENT-RELATED"/>
    <property type="match status" value="1"/>
</dbReference>
<evidence type="ECO:0000313" key="10">
    <source>
        <dbReference type="Proteomes" id="UP000323671"/>
    </source>
</evidence>
<dbReference type="GO" id="GO:0016020">
    <property type="term" value="C:membrane"/>
    <property type="evidence" value="ECO:0007669"/>
    <property type="project" value="InterPro"/>
</dbReference>
<keyword evidence="6" id="KW-0598">Phosphotransferase system</keyword>
<dbReference type="InterPro" id="IPR036662">
    <property type="entry name" value="PTS_EIIA_man-typ_sf"/>
</dbReference>
<dbReference type="InterPro" id="IPR051471">
    <property type="entry name" value="Bacterial_PTS_sugar_comp"/>
</dbReference>